<evidence type="ECO:0000313" key="4">
    <source>
        <dbReference type="Proteomes" id="UP000178485"/>
    </source>
</evidence>
<dbReference type="GO" id="GO:0005975">
    <property type="term" value="P:carbohydrate metabolic process"/>
    <property type="evidence" value="ECO:0007669"/>
    <property type="project" value="InterPro"/>
</dbReference>
<dbReference type="Gene3D" id="1.50.10.10">
    <property type="match status" value="1"/>
</dbReference>
<dbReference type="SUPFAM" id="SSF48208">
    <property type="entry name" value="Six-hairpin glycosidases"/>
    <property type="match status" value="1"/>
</dbReference>
<dbReference type="PANTHER" id="PTHR31616">
    <property type="entry name" value="TREHALASE"/>
    <property type="match status" value="1"/>
</dbReference>
<keyword evidence="3" id="KW-0326">Glycosidase</keyword>
<dbReference type="PANTHER" id="PTHR31616:SF0">
    <property type="entry name" value="GLUCAN 1,4-ALPHA-GLUCOSIDASE"/>
    <property type="match status" value="1"/>
</dbReference>
<dbReference type="RefSeq" id="WP_071137752.1">
    <property type="nucleotide sequence ID" value="NZ_DUQN01000116.1"/>
</dbReference>
<dbReference type="EMBL" id="LT608328">
    <property type="protein sequence ID" value="SCM59466.1"/>
    <property type="molecule type" value="Genomic_DNA"/>
</dbReference>
<gene>
    <name evidence="3" type="ORF">ING2E5A_2670</name>
</gene>
<feature type="domain" description="Trehalase-like N-terminal" evidence="2">
    <location>
        <begin position="8"/>
        <end position="142"/>
    </location>
</feature>
<evidence type="ECO:0000313" key="3">
    <source>
        <dbReference type="EMBL" id="SCM59466.1"/>
    </source>
</evidence>
<dbReference type="InterPro" id="IPR008928">
    <property type="entry name" value="6-hairpin_glycosidase_sf"/>
</dbReference>
<dbReference type="Pfam" id="PF00723">
    <property type="entry name" value="Glyco_hydro_15"/>
    <property type="match status" value="1"/>
</dbReference>
<dbReference type="InterPro" id="IPR045582">
    <property type="entry name" value="Trehalase-like_N"/>
</dbReference>
<dbReference type="Proteomes" id="UP000178485">
    <property type="component" value="Chromosome i"/>
</dbReference>
<dbReference type="InterPro" id="IPR011613">
    <property type="entry name" value="GH15-like"/>
</dbReference>
<dbReference type="InterPro" id="IPR012341">
    <property type="entry name" value="6hp_glycosidase-like_sf"/>
</dbReference>
<sequence length="597" mass="70531">MKNLDYGVIGNCRTAALVSRTGSIDWLCLPDFDSPSVFTRLLDEEKGGCFAFQVSEEYRVTQSYLGNTNILVTRFESVEGEFVVMDYMPRYRTSEQKYYLPPEVHRYLRVVRGRPRVRILYDPKMNYAGEEALHTVTPNYIRTSSVVDPEDKIYLYSSVDFNTILNGEEMVLTDHHFFLLSYNQKLIAVDLNRVLLEYERTKVYWLNWINRSRQYKQYGDLINRSMLVLKLMAYQYSGAMLAALTTSLPESIGETRNWDYRFCWLRDASMSIDTLLHMRHRGTAERFIGFIKRILKSRDDTFQIMYGIRGERELTEQVLTHLSGYENSYPVRIGNAAYNQLQNDSLGYLMDVIYKYYLYFPGTLDEVEEIWEMVRNMVRMVMKSWRSPDQSIWEFRTRELNFVFSKVMSWVALDRASLIAELLHKDRYAELWRREADVIKAEVHEKGWNEELQTFTQAYENGDHDSSLLLMQFYDFIDARDERYVKTVKAIKEHLFHNGLMYRYKSEDDFGRPASSFTICTFWLIEALFVIGEEEQAREIFESMITCANHVGLYSEDLDFETRRQLGNFPQAYSHLAFINTATLFSEEKELSKFIRP</sequence>
<dbReference type="Pfam" id="PF19291">
    <property type="entry name" value="TREH_N"/>
    <property type="match status" value="1"/>
</dbReference>
<feature type="domain" description="GH15-like" evidence="1">
    <location>
        <begin position="218"/>
        <end position="582"/>
    </location>
</feature>
<dbReference type="STRING" id="1642646.ING2E5A_2670"/>
<dbReference type="KEGG" id="pmuc:ING2E5A_2670"/>
<dbReference type="EC" id="3.2.1.28" evidence="3"/>
<keyword evidence="4" id="KW-1185">Reference proteome</keyword>
<evidence type="ECO:0000259" key="1">
    <source>
        <dbReference type="Pfam" id="PF00723"/>
    </source>
</evidence>
<keyword evidence="3" id="KW-0378">Hydrolase</keyword>
<name>A0A1G4GA94_9BACT</name>
<protein>
    <submittedName>
        <fullName evidence="3">Trehalase</fullName>
        <ecNumber evidence="3">3.2.1.28</ecNumber>
    </submittedName>
</protein>
<reference evidence="3 4" key="1">
    <citation type="submission" date="2016-08" db="EMBL/GenBank/DDBJ databases">
        <authorList>
            <person name="Seilhamer J.J."/>
        </authorList>
    </citation>
    <scope>NUCLEOTIDE SEQUENCE [LARGE SCALE GENOMIC DNA]</scope>
    <source>
        <strain evidence="3">ING2-E5A</strain>
    </source>
</reference>
<organism evidence="3 4">
    <name type="scientific">Petrimonas mucosa</name>
    <dbReference type="NCBI Taxonomy" id="1642646"/>
    <lineage>
        <taxon>Bacteria</taxon>
        <taxon>Pseudomonadati</taxon>
        <taxon>Bacteroidota</taxon>
        <taxon>Bacteroidia</taxon>
        <taxon>Bacteroidales</taxon>
        <taxon>Dysgonomonadaceae</taxon>
        <taxon>Petrimonas</taxon>
    </lineage>
</organism>
<dbReference type="GO" id="GO:0004555">
    <property type="term" value="F:alpha,alpha-trehalase activity"/>
    <property type="evidence" value="ECO:0007669"/>
    <property type="project" value="UniProtKB-EC"/>
</dbReference>
<accession>A0A1G4GA94</accession>
<dbReference type="AlphaFoldDB" id="A0A1G4GA94"/>
<evidence type="ECO:0000259" key="2">
    <source>
        <dbReference type="Pfam" id="PF19291"/>
    </source>
</evidence>
<proteinExistence type="predicted"/>